<sequence length="100" mass="12052">MMVTVEQEVFEFLRKKAQEEGVSVPAVIRKILKEYFNIEDKTRDYKRQDLEGSYIVVNGKKYYRINCKLEKRNEMLVRLELKKRGTTLNRFLKEMIMITV</sequence>
<evidence type="ECO:0000313" key="1">
    <source>
        <dbReference type="EMBL" id="CAJ31518.1"/>
    </source>
</evidence>
<name>A7WKB7_9VIRU</name>
<dbReference type="Proteomes" id="UP000001310">
    <property type="component" value="Segment"/>
</dbReference>
<dbReference type="OrthoDB" id="19380at10239"/>
<dbReference type="GO" id="GO:0006355">
    <property type="term" value="P:regulation of DNA-templated transcription"/>
    <property type="evidence" value="ECO:0007669"/>
    <property type="project" value="InterPro"/>
</dbReference>
<dbReference type="GeneID" id="5797781"/>
<accession>A7WKB7</accession>
<keyword evidence="2" id="KW-1185">Reference proteome</keyword>
<reference evidence="2" key="1">
    <citation type="journal article" date="2008" name="J. Virol.">
        <title>Structure of the acidianus filamentous virus 3 and comparative genomics of related archaeal lipothrixviruses.</title>
        <authorList>
            <person name="Vestergaard G."/>
            <person name="Aramayo R."/>
            <person name="Basta T."/>
            <person name="Haring M."/>
            <person name="Peng X."/>
            <person name="Brugger K."/>
            <person name="Chen L."/>
            <person name="Rachel R."/>
            <person name="Boisset N."/>
            <person name="Garrett R.A."/>
            <person name="Prangishvili D."/>
        </authorList>
    </citation>
    <scope>NUCLEOTIDE SEQUENCE [LARGE SCALE GENOMIC DNA]</scope>
</reference>
<proteinExistence type="predicted"/>
<dbReference type="EMBL" id="AM087120">
    <property type="protein sequence ID" value="CAJ31518.1"/>
    <property type="molecule type" value="Genomic_DNA"/>
</dbReference>
<dbReference type="KEGG" id="vg:5797781"/>
<organism evidence="1 2">
    <name type="scientific">Betalipothrixvirus acidiani</name>
    <dbReference type="NCBI Taxonomy" id="346881"/>
    <lineage>
        <taxon>Viruses</taxon>
        <taxon>Adnaviria</taxon>
        <taxon>Zilligvirae</taxon>
        <taxon>Taleaviricota</taxon>
        <taxon>Tokiviricetes</taxon>
        <taxon>Ligamenvirales</taxon>
        <taxon>Lipothrixviridae</taxon>
        <taxon>Betalipothrixvirus</taxon>
    </lineage>
</organism>
<dbReference type="Gene3D" id="1.10.1220.10">
    <property type="entry name" value="Met repressor-like"/>
    <property type="match status" value="1"/>
</dbReference>
<dbReference type="RefSeq" id="YP_001604370.1">
    <property type="nucleotide sequence ID" value="NC_010155.1"/>
</dbReference>
<dbReference type="InterPro" id="IPR013321">
    <property type="entry name" value="Arc_rbn_hlx_hlx"/>
</dbReference>
<protein>
    <submittedName>
        <fullName evidence="1">Regulatory protein</fullName>
    </submittedName>
</protein>
<evidence type="ECO:0000313" key="2">
    <source>
        <dbReference type="Proteomes" id="UP000001310"/>
    </source>
</evidence>